<accession>A0ABD0Y256</accession>
<comment type="subcellular location">
    <subcellularLocation>
        <location evidence="1">Nucleus</location>
        <location evidence="1">Nucleolus</location>
    </subcellularLocation>
</comment>
<keyword evidence="5" id="KW-1185">Reference proteome</keyword>
<name>A0ABD0Y256_9HEMI</name>
<dbReference type="PANTHER" id="PTHR17972">
    <property type="entry name" value="NUCLEOLAR RNA-ASSOCIATED PROTEIN"/>
    <property type="match status" value="1"/>
</dbReference>
<keyword evidence="2" id="KW-1133">Transmembrane helix</keyword>
<dbReference type="EMBL" id="JBFDAA010000015">
    <property type="protein sequence ID" value="KAL1117564.1"/>
    <property type="molecule type" value="Genomic_DNA"/>
</dbReference>
<dbReference type="GO" id="GO:0005730">
    <property type="term" value="C:nucleolus"/>
    <property type="evidence" value="ECO:0007669"/>
    <property type="project" value="UniProtKB-SubCell"/>
</dbReference>
<dbReference type="Proteomes" id="UP001558652">
    <property type="component" value="Unassembled WGS sequence"/>
</dbReference>
<organism evidence="4 5">
    <name type="scientific">Ranatra chinensis</name>
    <dbReference type="NCBI Taxonomy" id="642074"/>
    <lineage>
        <taxon>Eukaryota</taxon>
        <taxon>Metazoa</taxon>
        <taxon>Ecdysozoa</taxon>
        <taxon>Arthropoda</taxon>
        <taxon>Hexapoda</taxon>
        <taxon>Insecta</taxon>
        <taxon>Pterygota</taxon>
        <taxon>Neoptera</taxon>
        <taxon>Paraneoptera</taxon>
        <taxon>Hemiptera</taxon>
        <taxon>Heteroptera</taxon>
        <taxon>Panheteroptera</taxon>
        <taxon>Nepomorpha</taxon>
        <taxon>Nepidae</taxon>
        <taxon>Ranatrinae</taxon>
        <taxon>Ranatra</taxon>
    </lineage>
</organism>
<feature type="transmembrane region" description="Helical" evidence="2">
    <location>
        <begin position="45"/>
        <end position="62"/>
    </location>
</feature>
<keyword evidence="1" id="KW-0539">Nucleus</keyword>
<feature type="domain" description="Nrap protein" evidence="3">
    <location>
        <begin position="26"/>
        <end position="136"/>
    </location>
</feature>
<evidence type="ECO:0000256" key="1">
    <source>
        <dbReference type="RuleBase" id="RU364032"/>
    </source>
</evidence>
<dbReference type="InterPro" id="IPR005554">
    <property type="entry name" value="NOL6/Upt22"/>
</dbReference>
<keyword evidence="1" id="KW-0694">RNA-binding</keyword>
<evidence type="ECO:0000259" key="3">
    <source>
        <dbReference type="Pfam" id="PF17403"/>
    </source>
</evidence>
<evidence type="ECO:0000313" key="5">
    <source>
        <dbReference type="Proteomes" id="UP001558652"/>
    </source>
</evidence>
<evidence type="ECO:0000256" key="2">
    <source>
        <dbReference type="SAM" id="Phobius"/>
    </source>
</evidence>
<dbReference type="PANTHER" id="PTHR17972:SF0">
    <property type="entry name" value="NUCLEOLAR PROTEIN 6"/>
    <property type="match status" value="1"/>
</dbReference>
<comment type="similarity">
    <text evidence="1">Belongs to the NRAP family.</text>
</comment>
<keyword evidence="2" id="KW-0472">Membrane</keyword>
<dbReference type="Gene3D" id="1.10.1410.10">
    <property type="match status" value="1"/>
</dbReference>
<dbReference type="GO" id="GO:0003723">
    <property type="term" value="F:RNA binding"/>
    <property type="evidence" value="ECO:0007669"/>
    <property type="project" value="UniProtKB-KW"/>
</dbReference>
<protein>
    <recommendedName>
        <fullName evidence="1">Nucleolar protein 6</fullName>
    </recommendedName>
</protein>
<dbReference type="InterPro" id="IPR035367">
    <property type="entry name" value="Nrap_D2"/>
</dbReference>
<reference evidence="4 5" key="1">
    <citation type="submission" date="2024-07" db="EMBL/GenBank/DDBJ databases">
        <title>Chromosome-level genome assembly of the water stick insect Ranatra chinensis (Heteroptera: Nepidae).</title>
        <authorList>
            <person name="Liu X."/>
        </authorList>
    </citation>
    <scope>NUCLEOTIDE SEQUENCE [LARGE SCALE GENOMIC DNA]</scope>
    <source>
        <strain evidence="4">Cailab_2021Rc</strain>
        <tissue evidence="4">Muscle</tissue>
    </source>
</reference>
<dbReference type="AlphaFoldDB" id="A0ABD0Y256"/>
<gene>
    <name evidence="4" type="ORF">AAG570_003879</name>
</gene>
<evidence type="ECO:0000313" key="4">
    <source>
        <dbReference type="EMBL" id="KAL1117564.1"/>
    </source>
</evidence>
<keyword evidence="2" id="KW-0812">Transmembrane</keyword>
<dbReference type="Pfam" id="PF17403">
    <property type="entry name" value="Nrap_D2"/>
    <property type="match status" value="1"/>
</dbReference>
<comment type="caution">
    <text evidence="4">The sequence shown here is derived from an EMBL/GenBank/DDBJ whole genome shotgun (WGS) entry which is preliminary data.</text>
</comment>
<proteinExistence type="inferred from homology"/>
<sequence>MSVAEDVVMETNDTLRSEMIEGHNSVREAVSLLRVWLTQRQLNQGYGAFTTFIMSMYVIYLMKIQKINHHMSSYQILRNVWLSLSTTDWTTDGPSMVSSALLKVIPLSVFHEHFDVVFVDSTGLCNLTARMNKYTYWKVM</sequence>